<keyword evidence="7" id="KW-1185">Reference proteome</keyword>
<feature type="compositionally biased region" description="Pro residues" evidence="4">
    <location>
        <begin position="7"/>
        <end position="17"/>
    </location>
</feature>
<evidence type="ECO:0000313" key="6">
    <source>
        <dbReference type="EMBL" id="GBF98005.1"/>
    </source>
</evidence>
<feature type="compositionally biased region" description="Low complexity" evidence="4">
    <location>
        <begin position="18"/>
        <end position="31"/>
    </location>
</feature>
<feature type="region of interest" description="Disordered" evidence="4">
    <location>
        <begin position="508"/>
        <end position="685"/>
    </location>
</feature>
<feature type="compositionally biased region" description="Pro residues" evidence="4">
    <location>
        <begin position="428"/>
        <end position="440"/>
    </location>
</feature>
<keyword evidence="2 6" id="KW-0489">Methyltransferase</keyword>
<dbReference type="Proteomes" id="UP000247498">
    <property type="component" value="Unassembled WGS sequence"/>
</dbReference>
<dbReference type="AlphaFoldDB" id="A0A2V0PLU1"/>
<dbReference type="PANTHER" id="PTHR12176">
    <property type="entry name" value="SAM-DEPENDENT METHYLTRANSFERASE SUPERFAMILY PROTEIN"/>
    <property type="match status" value="1"/>
</dbReference>
<gene>
    <name evidence="6" type="ORF">Rsub_11116</name>
</gene>
<feature type="compositionally biased region" description="Low complexity" evidence="4">
    <location>
        <begin position="316"/>
        <end position="337"/>
    </location>
</feature>
<feature type="compositionally biased region" description="Low complexity" evidence="4">
    <location>
        <begin position="613"/>
        <end position="661"/>
    </location>
</feature>
<dbReference type="OrthoDB" id="411785at2759"/>
<sequence>MAAPAQPAAPAPAPAQPAPQQQPQQPPQQQQWHQVPYAEASYWEARYGKGHEPFEWFLGYSALRRVLRAFLSKRKPVLQIGCGTSNIQEGMAKAGWTTVNVDIARNVIEKLREQHAGVPGLTYEVADCRDMPAFGDCQFGGVLDKGTVDALLCSKDGVSNVVRMFAEASRILTPGGTFLLISLGDPTRRLCLLCSERFDWTVQVLLLPKIAPDNQATVEGRPINDTLNPVDFLGPFEVLDSETLVGLPRDTDYSRFFFGYVCKKRRLTLPLHPEQRQRLPQGWVSSSRVLMAKLQQEMGLPADLLSRGKRTRTATRQRTAPTGLPGDAASASASASALPSERSDRAEGGDEGPDGSATPSAAPPPRTQSVPNLVLIEAAPAAVAAAAVAAAAEGSAAAAAASSLQRLQELQQQAEAQQHQQQHQQGAPSPPAEPVSPPPQYIAAPGGVPGPSGGGDGGGGGAAAASPDRAASLARAPAPAAPAAPAGGEAFLSMRSVAAALLRPDSECGASRASEDEFSEAASSAQYVLESASEVGGDEEPPHALAPATADHAQRVRRHSAPPTEALLRSMRSMLPVLASEPCVPPEPPKKGAQRMAECDDTLAAEAPEEAADAGGAAGRAADAAAAGPDAPRAGSAGAARGGLPPLAPGLRQGGPRQQPEQRPEPAAPQAPAQQQDPHPQPEQR</sequence>
<feature type="compositionally biased region" description="Acidic residues" evidence="4">
    <location>
        <begin position="599"/>
        <end position="612"/>
    </location>
</feature>
<dbReference type="PANTHER" id="PTHR12176:SF79">
    <property type="entry name" value="METHYLTRANSFERASE TYPE 11 DOMAIN-CONTAINING PROTEIN"/>
    <property type="match status" value="1"/>
</dbReference>
<dbReference type="InterPro" id="IPR013216">
    <property type="entry name" value="Methyltransf_11"/>
</dbReference>
<dbReference type="CDD" id="cd02440">
    <property type="entry name" value="AdoMet_MTases"/>
    <property type="match status" value="1"/>
</dbReference>
<dbReference type="InterPro" id="IPR051419">
    <property type="entry name" value="Lys/N-term_MeTrsfase_sf"/>
</dbReference>
<keyword evidence="3 6" id="KW-0808">Transferase</keyword>
<reference evidence="6 7" key="1">
    <citation type="journal article" date="2018" name="Sci. Rep.">
        <title>Raphidocelis subcapitata (=Pseudokirchneriella subcapitata) provides an insight into genome evolution and environmental adaptations in the Sphaeropleales.</title>
        <authorList>
            <person name="Suzuki S."/>
            <person name="Yamaguchi H."/>
            <person name="Nakajima N."/>
            <person name="Kawachi M."/>
        </authorList>
    </citation>
    <scope>NUCLEOTIDE SEQUENCE [LARGE SCALE GENOMIC DNA]</scope>
    <source>
        <strain evidence="6 7">NIES-35</strain>
    </source>
</reference>
<name>A0A2V0PLU1_9CHLO</name>
<comment type="caution">
    <text evidence="6">The sequence shown here is derived from an EMBL/GenBank/DDBJ whole genome shotgun (WGS) entry which is preliminary data.</text>
</comment>
<dbReference type="Gene3D" id="3.40.50.150">
    <property type="entry name" value="Vaccinia Virus protein VP39"/>
    <property type="match status" value="1"/>
</dbReference>
<feature type="compositionally biased region" description="Low complexity" evidence="4">
    <location>
        <begin position="409"/>
        <end position="427"/>
    </location>
</feature>
<dbReference type="InterPro" id="IPR029063">
    <property type="entry name" value="SAM-dependent_MTases_sf"/>
</dbReference>
<dbReference type="GO" id="GO:0032259">
    <property type="term" value="P:methylation"/>
    <property type="evidence" value="ECO:0007669"/>
    <property type="project" value="UniProtKB-KW"/>
</dbReference>
<evidence type="ECO:0000256" key="4">
    <source>
        <dbReference type="SAM" id="MobiDB-lite"/>
    </source>
</evidence>
<dbReference type="GO" id="GO:0008757">
    <property type="term" value="F:S-adenosylmethionine-dependent methyltransferase activity"/>
    <property type="evidence" value="ECO:0007669"/>
    <property type="project" value="InterPro"/>
</dbReference>
<dbReference type="EMBL" id="BDRX01000114">
    <property type="protein sequence ID" value="GBF98005.1"/>
    <property type="molecule type" value="Genomic_DNA"/>
</dbReference>
<dbReference type="Pfam" id="PF08241">
    <property type="entry name" value="Methyltransf_11"/>
    <property type="match status" value="1"/>
</dbReference>
<comment type="similarity">
    <text evidence="1">Belongs to the methyltransferase superfamily.</text>
</comment>
<feature type="domain" description="Methyltransferase type 11" evidence="5">
    <location>
        <begin position="78"/>
        <end position="179"/>
    </location>
</feature>
<feature type="compositionally biased region" description="Low complexity" evidence="4">
    <location>
        <begin position="668"/>
        <end position="678"/>
    </location>
</feature>
<evidence type="ECO:0000256" key="2">
    <source>
        <dbReference type="ARBA" id="ARBA00022603"/>
    </source>
</evidence>
<evidence type="ECO:0000313" key="7">
    <source>
        <dbReference type="Proteomes" id="UP000247498"/>
    </source>
</evidence>
<protein>
    <submittedName>
        <fullName evidence="6">Methyltransferase</fullName>
    </submittedName>
</protein>
<evidence type="ECO:0000259" key="5">
    <source>
        <dbReference type="Pfam" id="PF08241"/>
    </source>
</evidence>
<evidence type="ECO:0000256" key="3">
    <source>
        <dbReference type="ARBA" id="ARBA00022679"/>
    </source>
</evidence>
<dbReference type="SUPFAM" id="SSF53335">
    <property type="entry name" value="S-adenosyl-L-methionine-dependent methyltransferases"/>
    <property type="match status" value="1"/>
</dbReference>
<feature type="region of interest" description="Disordered" evidence="4">
    <location>
        <begin position="301"/>
        <end position="368"/>
    </location>
</feature>
<feature type="compositionally biased region" description="Gly residues" evidence="4">
    <location>
        <begin position="447"/>
        <end position="462"/>
    </location>
</feature>
<evidence type="ECO:0000256" key="1">
    <source>
        <dbReference type="ARBA" id="ARBA00008361"/>
    </source>
</evidence>
<proteinExistence type="inferred from homology"/>
<accession>A0A2V0PLU1</accession>
<organism evidence="6 7">
    <name type="scientific">Raphidocelis subcapitata</name>
    <dbReference type="NCBI Taxonomy" id="307507"/>
    <lineage>
        <taxon>Eukaryota</taxon>
        <taxon>Viridiplantae</taxon>
        <taxon>Chlorophyta</taxon>
        <taxon>core chlorophytes</taxon>
        <taxon>Chlorophyceae</taxon>
        <taxon>CS clade</taxon>
        <taxon>Sphaeropleales</taxon>
        <taxon>Selenastraceae</taxon>
        <taxon>Raphidocelis</taxon>
    </lineage>
</organism>
<dbReference type="InParanoid" id="A0A2V0PLU1"/>
<feature type="region of interest" description="Disordered" evidence="4">
    <location>
        <begin position="409"/>
        <end position="486"/>
    </location>
</feature>
<feature type="compositionally biased region" description="Low complexity" evidence="4">
    <location>
        <begin position="463"/>
        <end position="486"/>
    </location>
</feature>
<feature type="region of interest" description="Disordered" evidence="4">
    <location>
        <begin position="1"/>
        <end position="34"/>
    </location>
</feature>